<reference evidence="2 3" key="1">
    <citation type="submission" date="2023-07" db="EMBL/GenBank/DDBJ databases">
        <title>Paenibacillus sp. JX-17 nov. isolated from soil.</title>
        <authorList>
            <person name="Wan Y."/>
            <person name="Liu B."/>
        </authorList>
    </citation>
    <scope>NUCLEOTIDE SEQUENCE [LARGE SCALE GENOMIC DNA]</scope>
    <source>
        <strain evidence="2 3">JX-17</strain>
    </source>
</reference>
<organism evidence="2 3">
    <name type="scientific">Paenibacillus lacisoli</name>
    <dbReference type="NCBI Taxonomy" id="3064525"/>
    <lineage>
        <taxon>Bacteria</taxon>
        <taxon>Bacillati</taxon>
        <taxon>Bacillota</taxon>
        <taxon>Bacilli</taxon>
        <taxon>Bacillales</taxon>
        <taxon>Paenibacillaceae</taxon>
        <taxon>Paenibacillus</taxon>
    </lineage>
</organism>
<evidence type="ECO:0000313" key="3">
    <source>
        <dbReference type="Proteomes" id="UP001240171"/>
    </source>
</evidence>
<evidence type="ECO:0000313" key="2">
    <source>
        <dbReference type="EMBL" id="MDO7908096.1"/>
    </source>
</evidence>
<dbReference type="RefSeq" id="WP_305025318.1">
    <property type="nucleotide sequence ID" value="NZ_JAUQTB010000012.1"/>
</dbReference>
<dbReference type="Proteomes" id="UP001240171">
    <property type="component" value="Unassembled WGS sequence"/>
</dbReference>
<feature type="compositionally biased region" description="Low complexity" evidence="1">
    <location>
        <begin position="97"/>
        <end position="106"/>
    </location>
</feature>
<gene>
    <name evidence="2" type="ORF">Q5741_16940</name>
</gene>
<accession>A0ABT9CKA1</accession>
<comment type="caution">
    <text evidence="2">The sequence shown here is derived from an EMBL/GenBank/DDBJ whole genome shotgun (WGS) entry which is preliminary data.</text>
</comment>
<feature type="compositionally biased region" description="Basic and acidic residues" evidence="1">
    <location>
        <begin position="85"/>
        <end position="95"/>
    </location>
</feature>
<proteinExistence type="predicted"/>
<protein>
    <submittedName>
        <fullName evidence="2">Uncharacterized protein</fullName>
    </submittedName>
</protein>
<sequence length="152" mass="16434">MAKQIQAYFKTEDQAEGARTSLQAYRTEHLEVGKLDSAIGRDRRLIIPLVPYNNSGSMNTAGAVGFTGAAGAGSYANNVVPVVAENDRDISREDAPNSDAPPSDDNLLGAGEVDPDDYNDLTYVLSAKVSDEDYEAIVQKLRQNNAYVESFD</sequence>
<dbReference type="EMBL" id="JAUQTB010000012">
    <property type="protein sequence ID" value="MDO7908096.1"/>
    <property type="molecule type" value="Genomic_DNA"/>
</dbReference>
<keyword evidence="3" id="KW-1185">Reference proteome</keyword>
<name>A0ABT9CKA1_9BACL</name>
<feature type="region of interest" description="Disordered" evidence="1">
    <location>
        <begin position="85"/>
        <end position="116"/>
    </location>
</feature>
<evidence type="ECO:0000256" key="1">
    <source>
        <dbReference type="SAM" id="MobiDB-lite"/>
    </source>
</evidence>